<feature type="compositionally biased region" description="Polar residues" evidence="9">
    <location>
        <begin position="57"/>
        <end position="83"/>
    </location>
</feature>
<evidence type="ECO:0000256" key="9">
    <source>
        <dbReference type="SAM" id="MobiDB-lite"/>
    </source>
</evidence>
<evidence type="ECO:0000259" key="10">
    <source>
        <dbReference type="PROSITE" id="PS50157"/>
    </source>
</evidence>
<dbReference type="InterPro" id="IPR052426">
    <property type="entry name" value="Plant_dev_regulator"/>
</dbReference>
<dbReference type="PROSITE" id="PS50157">
    <property type="entry name" value="ZINC_FINGER_C2H2_2"/>
    <property type="match status" value="1"/>
</dbReference>
<organism evidence="11 12">
    <name type="scientific">Hibiscus syriacus</name>
    <name type="common">Rose of Sharon</name>
    <dbReference type="NCBI Taxonomy" id="106335"/>
    <lineage>
        <taxon>Eukaryota</taxon>
        <taxon>Viridiplantae</taxon>
        <taxon>Streptophyta</taxon>
        <taxon>Embryophyta</taxon>
        <taxon>Tracheophyta</taxon>
        <taxon>Spermatophyta</taxon>
        <taxon>Magnoliopsida</taxon>
        <taxon>eudicotyledons</taxon>
        <taxon>Gunneridae</taxon>
        <taxon>Pentapetalae</taxon>
        <taxon>rosids</taxon>
        <taxon>malvids</taxon>
        <taxon>Malvales</taxon>
        <taxon>Malvaceae</taxon>
        <taxon>Malvoideae</taxon>
        <taxon>Hibiscus</taxon>
    </lineage>
</organism>
<keyword evidence="2" id="KW-0479">Metal-binding</keyword>
<dbReference type="AlphaFoldDB" id="A0A6A3B957"/>
<gene>
    <name evidence="11" type="ORF">F3Y22_tig00110293pilonHSYRG00039</name>
</gene>
<feature type="region of interest" description="Disordered" evidence="9">
    <location>
        <begin position="38"/>
        <end position="104"/>
    </location>
</feature>
<proteinExistence type="predicted"/>
<dbReference type="EMBL" id="VEPZ02000914">
    <property type="protein sequence ID" value="KAE8711439.1"/>
    <property type="molecule type" value="Genomic_DNA"/>
</dbReference>
<dbReference type="GO" id="GO:0008270">
    <property type="term" value="F:zinc ion binding"/>
    <property type="evidence" value="ECO:0007669"/>
    <property type="project" value="UniProtKB-KW"/>
</dbReference>
<evidence type="ECO:0000313" key="12">
    <source>
        <dbReference type="Proteomes" id="UP000436088"/>
    </source>
</evidence>
<dbReference type="Gene3D" id="3.30.160.60">
    <property type="entry name" value="Classic Zinc Finger"/>
    <property type="match status" value="1"/>
</dbReference>
<protein>
    <submittedName>
        <fullName evidence="11">Plastid transcriptionally active 16</fullName>
    </submittedName>
</protein>
<feature type="compositionally biased region" description="Basic and acidic residues" evidence="9">
    <location>
        <begin position="148"/>
        <end position="160"/>
    </location>
</feature>
<dbReference type="InterPro" id="IPR013087">
    <property type="entry name" value="Znf_C2H2_type"/>
</dbReference>
<evidence type="ECO:0000256" key="3">
    <source>
        <dbReference type="ARBA" id="ARBA00022771"/>
    </source>
</evidence>
<name>A0A6A3B957_HIBSY</name>
<feature type="region of interest" description="Disordered" evidence="9">
    <location>
        <begin position="120"/>
        <end position="169"/>
    </location>
</feature>
<dbReference type="OrthoDB" id="780709at2759"/>
<evidence type="ECO:0000256" key="5">
    <source>
        <dbReference type="ARBA" id="ARBA00023015"/>
    </source>
</evidence>
<evidence type="ECO:0000313" key="11">
    <source>
        <dbReference type="EMBL" id="KAE8711439.1"/>
    </source>
</evidence>
<keyword evidence="7" id="KW-0539">Nucleus</keyword>
<keyword evidence="4" id="KW-0862">Zinc</keyword>
<dbReference type="PANTHER" id="PTHR45801:SF111">
    <property type="entry name" value="C2H2 AND C2HC ZINC FINGERS SUPERFAMILY PROTEIN"/>
    <property type="match status" value="1"/>
</dbReference>
<dbReference type="PANTHER" id="PTHR45801">
    <property type="entry name" value="OS07G0101800 PROTEIN"/>
    <property type="match status" value="1"/>
</dbReference>
<sequence>MEDDHQPPPDKASSGEQGARSYDCTFCKRGFSNAQALGGHMNIHRRDKAKLKHASPTHENALQSSDISKTIPSYSPKHPSSTTSKDESSHGRWPWVLQDDDDDDSQIDKITRIRKLPLFDENPGNQVQEGIKKEFSSNQSSSISEVDLELRLGPEPKDSSSPRILKKFF</sequence>
<keyword evidence="5" id="KW-0805">Transcription regulation</keyword>
<reference evidence="11" key="1">
    <citation type="submission" date="2019-09" db="EMBL/GenBank/DDBJ databases">
        <title>Draft genome information of white flower Hibiscus syriacus.</title>
        <authorList>
            <person name="Kim Y.-M."/>
        </authorList>
    </citation>
    <scope>NUCLEOTIDE SEQUENCE [LARGE SCALE GENOMIC DNA]</scope>
    <source>
        <strain evidence="11">YM2019G1</strain>
    </source>
</reference>
<feature type="compositionally biased region" description="Basic residues" evidence="9">
    <location>
        <begin position="42"/>
        <end position="55"/>
    </location>
</feature>
<feature type="domain" description="C2H2-type" evidence="10">
    <location>
        <begin position="22"/>
        <end position="49"/>
    </location>
</feature>
<comment type="caution">
    <text evidence="11">The sequence shown here is derived from an EMBL/GenBank/DDBJ whole genome shotgun (WGS) entry which is preliminary data.</text>
</comment>
<keyword evidence="12" id="KW-1185">Reference proteome</keyword>
<evidence type="ECO:0000256" key="6">
    <source>
        <dbReference type="ARBA" id="ARBA00023163"/>
    </source>
</evidence>
<evidence type="ECO:0000256" key="8">
    <source>
        <dbReference type="PROSITE-ProRule" id="PRU00042"/>
    </source>
</evidence>
<evidence type="ECO:0000256" key="2">
    <source>
        <dbReference type="ARBA" id="ARBA00022723"/>
    </source>
</evidence>
<keyword evidence="6" id="KW-0804">Transcription</keyword>
<dbReference type="GO" id="GO:0005634">
    <property type="term" value="C:nucleus"/>
    <property type="evidence" value="ECO:0007669"/>
    <property type="project" value="UniProtKB-SubCell"/>
</dbReference>
<accession>A0A6A3B957</accession>
<keyword evidence="3 8" id="KW-0863">Zinc-finger</keyword>
<dbReference type="Proteomes" id="UP000436088">
    <property type="component" value="Unassembled WGS sequence"/>
</dbReference>
<dbReference type="InterPro" id="IPR036236">
    <property type="entry name" value="Znf_C2H2_sf"/>
</dbReference>
<evidence type="ECO:0000256" key="4">
    <source>
        <dbReference type="ARBA" id="ARBA00022833"/>
    </source>
</evidence>
<dbReference type="SUPFAM" id="SSF57667">
    <property type="entry name" value="beta-beta-alpha zinc fingers"/>
    <property type="match status" value="1"/>
</dbReference>
<evidence type="ECO:0000256" key="7">
    <source>
        <dbReference type="ARBA" id="ARBA00023242"/>
    </source>
</evidence>
<evidence type="ECO:0000256" key="1">
    <source>
        <dbReference type="ARBA" id="ARBA00004123"/>
    </source>
</evidence>
<dbReference type="PROSITE" id="PS00028">
    <property type="entry name" value="ZINC_FINGER_C2H2_1"/>
    <property type="match status" value="1"/>
</dbReference>
<comment type="subcellular location">
    <subcellularLocation>
        <location evidence="1">Nucleus</location>
    </subcellularLocation>
</comment>